<dbReference type="OrthoDB" id="6060175at2759"/>
<dbReference type="AlphaFoldDB" id="A0A8S3RRI3"/>
<feature type="domain" description="VWFA" evidence="4">
    <location>
        <begin position="204"/>
        <end position="415"/>
    </location>
</feature>
<reference evidence="5" key="1">
    <citation type="submission" date="2021-03" db="EMBL/GenBank/DDBJ databases">
        <authorList>
            <person name="Bekaert M."/>
        </authorList>
    </citation>
    <scope>NUCLEOTIDE SEQUENCE</scope>
</reference>
<accession>A0A8S3RRI3</accession>
<keyword evidence="3" id="KW-0732">Signal</keyword>
<proteinExistence type="predicted"/>
<keyword evidence="6" id="KW-1185">Reference proteome</keyword>
<sequence>MHILLILTVLVGLQFGVVAADSIDGKLLADELRIIKREIGVDYLQAQFDRFPYERISDTGNEILQRIQSNLNTALTSLNIVLENVKDKLVSVNQDFDATNLPNCCDLLDSTLTYALKFQTKVDFSQACVTTSPIKTDNLKYPTDDISDIMEKDYQDNKNVLWQHYSTREGVFVLYPATKLDNCDNFDPRFTTPYASTASPTDKDVVVVIDTSSSMKQSSGVPLKTKFVIALEAANNVIQSLKPNDRIGVVSFNKDAFSPSGNSFHSCYQRELSFATKENKDTLRSYIFDLSTGYADSNFEKALVAAFKFFNSSDETIKVQNRDQVILFISDGKSTSVSDPVQVISTENSKLQNKIAIFTYLIGEDEQAKIQLQDMASQTVHNSSYGSKKTGHFESFDLSKQKLFSVKLATFYEYLPTNGLSDQLFTSPYVDPFSKIGLITSLCRTVKVATGFHGVMCTDVKISELLSEIEYFSEEEYSYGFMIDGNGRALMHPLLPNAAFVKFEEDPVLVDISVLERAQAAQTVIESMKSGGTGSKVFNKVFTKPRGKLVNDGSKDINLQAHLVWGPIPQSNFSLCIVLVDESYSEIKESQFIPSDADKDNGFMFHNRDLLSDNYENCKFYRRKATLDHSSVMFTPSAFQNPFQFIDSDETAEDVTKYKNYITSTGSNPGFKSTVRSSVWASYKAEQFWKQNPINYTSWRYLGTKSGIMRTYPGIVLHKNFDHEKRPWWRQALGHPRTLFLTFIHTLHKANSSAVTATVAADFPLQYFNWFISKIYPSCDDGKSCIIIDNSGFIVMHPRLKEASDETEFNEPQHITVEEPGFAEILRKNLVLNFKECQDFSKNTNLRSYRVIMPSGSSGGLNIKEEEYEFEIRPVADSNLFIIRFQAKPSSGCVCDKEKTPDAVQCTDPCQCLCHEPITYDICANRYNTESASSPCSARIPDTSGKNKPDVTDGLKTCFTPTCHLKTTKQKCFSEAECTWCEYTDQGQQIDTPCCRLKEDCYFGKTKSTNRDICTPVTQPPSPDSGEGEGEGDEGKTGWIVGGSVVAGIILTLIVFGGVKYFRHCETEDQIDPYIDAVPDRGELPQYTEREECTGAESPNNFSDRADPNFYCQSST</sequence>
<dbReference type="PROSITE" id="PS50234">
    <property type="entry name" value="VWFA"/>
    <property type="match status" value="1"/>
</dbReference>
<dbReference type="Pfam" id="PF00092">
    <property type="entry name" value="VWA"/>
    <property type="match status" value="1"/>
</dbReference>
<dbReference type="CDD" id="cd00198">
    <property type="entry name" value="vWFA"/>
    <property type="match status" value="1"/>
</dbReference>
<evidence type="ECO:0000256" key="3">
    <source>
        <dbReference type="SAM" id="SignalP"/>
    </source>
</evidence>
<dbReference type="Proteomes" id="UP000683360">
    <property type="component" value="Unassembled WGS sequence"/>
</dbReference>
<name>A0A8S3RRI3_MYTED</name>
<feature type="region of interest" description="Disordered" evidence="1">
    <location>
        <begin position="1092"/>
        <end position="1116"/>
    </location>
</feature>
<dbReference type="GO" id="GO:0005245">
    <property type="term" value="F:voltage-gated calcium channel activity"/>
    <property type="evidence" value="ECO:0007669"/>
    <property type="project" value="TreeGrafter"/>
</dbReference>
<keyword evidence="2" id="KW-1133">Transmembrane helix</keyword>
<dbReference type="PANTHER" id="PTHR10166">
    <property type="entry name" value="VOLTAGE-DEPENDENT CALCIUM CHANNEL SUBUNIT ALPHA-2/DELTA-RELATED"/>
    <property type="match status" value="1"/>
</dbReference>
<dbReference type="InterPro" id="IPR051173">
    <property type="entry name" value="Ca_channel_alpha-2/delta"/>
</dbReference>
<evidence type="ECO:0000256" key="2">
    <source>
        <dbReference type="SAM" id="Phobius"/>
    </source>
</evidence>
<dbReference type="EMBL" id="CAJPWZ010001076">
    <property type="protein sequence ID" value="CAG2207476.1"/>
    <property type="molecule type" value="Genomic_DNA"/>
</dbReference>
<dbReference type="SUPFAM" id="SSF53300">
    <property type="entry name" value="vWA-like"/>
    <property type="match status" value="1"/>
</dbReference>
<keyword evidence="2" id="KW-0812">Transmembrane</keyword>
<dbReference type="InterPro" id="IPR036465">
    <property type="entry name" value="vWFA_dom_sf"/>
</dbReference>
<evidence type="ECO:0000256" key="1">
    <source>
        <dbReference type="SAM" id="MobiDB-lite"/>
    </source>
</evidence>
<evidence type="ECO:0000313" key="5">
    <source>
        <dbReference type="EMBL" id="CAG2207476.1"/>
    </source>
</evidence>
<feature type="signal peptide" evidence="3">
    <location>
        <begin position="1"/>
        <end position="20"/>
    </location>
</feature>
<dbReference type="Gene3D" id="3.30.450.20">
    <property type="entry name" value="PAS domain"/>
    <property type="match status" value="1"/>
</dbReference>
<dbReference type="InterPro" id="IPR002035">
    <property type="entry name" value="VWF_A"/>
</dbReference>
<feature type="region of interest" description="Disordered" evidence="1">
    <location>
        <begin position="1013"/>
        <end position="1036"/>
    </location>
</feature>
<gene>
    <name evidence="5" type="ORF">MEDL_21712</name>
</gene>
<feature type="transmembrane region" description="Helical" evidence="2">
    <location>
        <begin position="1039"/>
        <end position="1059"/>
    </location>
</feature>
<dbReference type="PANTHER" id="PTHR10166:SF66">
    <property type="entry name" value="VWFA AND CACHE DOMAIN-CONTAINING PROTEIN CG16868"/>
    <property type="match status" value="1"/>
</dbReference>
<dbReference type="SMART" id="SM00327">
    <property type="entry name" value="VWA"/>
    <property type="match status" value="1"/>
</dbReference>
<dbReference type="GO" id="GO:0005891">
    <property type="term" value="C:voltage-gated calcium channel complex"/>
    <property type="evidence" value="ECO:0007669"/>
    <property type="project" value="TreeGrafter"/>
</dbReference>
<evidence type="ECO:0000259" key="4">
    <source>
        <dbReference type="PROSITE" id="PS50234"/>
    </source>
</evidence>
<keyword evidence="2" id="KW-0472">Membrane</keyword>
<dbReference type="Gene3D" id="3.40.50.410">
    <property type="entry name" value="von Willebrand factor, type A domain"/>
    <property type="match status" value="1"/>
</dbReference>
<protein>
    <recommendedName>
        <fullName evidence="4">VWFA domain-containing protein</fullName>
    </recommendedName>
</protein>
<feature type="chain" id="PRO_5035756920" description="VWFA domain-containing protein" evidence="3">
    <location>
        <begin position="21"/>
        <end position="1116"/>
    </location>
</feature>
<evidence type="ECO:0000313" key="6">
    <source>
        <dbReference type="Proteomes" id="UP000683360"/>
    </source>
</evidence>
<comment type="caution">
    <text evidence="5">The sequence shown here is derived from an EMBL/GenBank/DDBJ whole genome shotgun (WGS) entry which is preliminary data.</text>
</comment>
<organism evidence="5 6">
    <name type="scientific">Mytilus edulis</name>
    <name type="common">Blue mussel</name>
    <dbReference type="NCBI Taxonomy" id="6550"/>
    <lineage>
        <taxon>Eukaryota</taxon>
        <taxon>Metazoa</taxon>
        <taxon>Spiralia</taxon>
        <taxon>Lophotrochozoa</taxon>
        <taxon>Mollusca</taxon>
        <taxon>Bivalvia</taxon>
        <taxon>Autobranchia</taxon>
        <taxon>Pteriomorphia</taxon>
        <taxon>Mytilida</taxon>
        <taxon>Mytiloidea</taxon>
        <taxon>Mytilidae</taxon>
        <taxon>Mytilinae</taxon>
        <taxon>Mytilus</taxon>
    </lineage>
</organism>